<proteinExistence type="predicted"/>
<dbReference type="Gene3D" id="2.60.34.30">
    <property type="entry name" value="Competence, DNA-entry nuclease inhibitor, ComJ"/>
    <property type="match status" value="1"/>
</dbReference>
<dbReference type="RefSeq" id="WP_073130389.1">
    <property type="nucleotide sequence ID" value="NZ_FQZF01000002.1"/>
</dbReference>
<dbReference type="Pfam" id="PF11033">
    <property type="entry name" value="ComJ"/>
    <property type="match status" value="1"/>
</dbReference>
<evidence type="ECO:0000313" key="1">
    <source>
        <dbReference type="EMBL" id="SHI38099.1"/>
    </source>
</evidence>
<dbReference type="AlphaFoldDB" id="A0A1M6ANK8"/>
<dbReference type="InterPro" id="IPR038691">
    <property type="entry name" value="ComJ_sf"/>
</dbReference>
<organism evidence="1 2">
    <name type="scientific">Muricoccus roseus</name>
    <dbReference type="NCBI Taxonomy" id="198092"/>
    <lineage>
        <taxon>Bacteria</taxon>
        <taxon>Pseudomonadati</taxon>
        <taxon>Pseudomonadota</taxon>
        <taxon>Alphaproteobacteria</taxon>
        <taxon>Acetobacterales</taxon>
        <taxon>Roseomonadaceae</taxon>
        <taxon>Muricoccus</taxon>
    </lineage>
</organism>
<gene>
    <name evidence="1" type="ORF">SAMN02745194_00196</name>
</gene>
<keyword evidence="2" id="KW-1185">Reference proteome</keyword>
<dbReference type="EMBL" id="FQZF01000002">
    <property type="protein sequence ID" value="SHI38099.1"/>
    <property type="molecule type" value="Genomic_DNA"/>
</dbReference>
<dbReference type="OrthoDB" id="9182344at2"/>
<dbReference type="InterPro" id="IPR020354">
    <property type="entry name" value="Competence_nuclease_inhibitor"/>
</dbReference>
<sequence length="156" mass="16598">MLQLFAATILYGQILVGLPSASHVGLLWGEAEVAQGFAWDPEVVAFGMPDHDGTCLIAVETGREAPFSPDADALWAVAVPFTATEPLVAVGTVLEPRQVPIRPGPYQLVFQARPGAQGHAYRLEVIFVRGGSSGFSVLKQGELDSSTVLSPRARRS</sequence>
<accession>A0A1M6ANK8</accession>
<evidence type="ECO:0000313" key="2">
    <source>
        <dbReference type="Proteomes" id="UP000184387"/>
    </source>
</evidence>
<dbReference type="STRING" id="198092.SAMN02745194_00196"/>
<reference evidence="1 2" key="1">
    <citation type="submission" date="2016-11" db="EMBL/GenBank/DDBJ databases">
        <authorList>
            <person name="Jaros S."/>
            <person name="Januszkiewicz K."/>
            <person name="Wedrychowicz H."/>
        </authorList>
    </citation>
    <scope>NUCLEOTIDE SEQUENCE [LARGE SCALE GENOMIC DNA]</scope>
    <source>
        <strain evidence="1 2">DSM 14916</strain>
    </source>
</reference>
<dbReference type="Proteomes" id="UP000184387">
    <property type="component" value="Unassembled WGS sequence"/>
</dbReference>
<protein>
    <submittedName>
        <fullName evidence="1">Competence protein J (ComJ)</fullName>
    </submittedName>
</protein>
<name>A0A1M6ANK8_9PROT</name>